<feature type="binding site" evidence="7">
    <location>
        <begin position="139"/>
        <end position="140"/>
    </location>
    <ligand>
        <name>S-adenosyl-L-methionine</name>
        <dbReference type="ChEBI" id="CHEBI:59789"/>
    </ligand>
</feature>
<name>A0A3S4DTZ1_9MYCO</name>
<organism evidence="8 9">
    <name type="scientific">Mycobacterium basiliense</name>
    <dbReference type="NCBI Taxonomy" id="2094119"/>
    <lineage>
        <taxon>Bacteria</taxon>
        <taxon>Bacillati</taxon>
        <taxon>Actinomycetota</taxon>
        <taxon>Actinomycetes</taxon>
        <taxon>Mycobacteriales</taxon>
        <taxon>Mycobacteriaceae</taxon>
        <taxon>Mycobacterium</taxon>
    </lineage>
</organism>
<dbReference type="AlphaFoldDB" id="A0A3S4DTZ1"/>
<evidence type="ECO:0000256" key="6">
    <source>
        <dbReference type="PIRSR" id="PIRSR003085-1"/>
    </source>
</evidence>
<proteinExistence type="inferred from homology"/>
<sequence>MPAAGPLGHRKAYTTTMAQKLRPHFDDVQAHYDLSDDFFRLFLDPTQTYSCAYFERADMTLEQAQIAKVDLALGKLGLQPGMTLLDVGCGWGATMRRAIEKYDVNVVGLTLSKNQAVHVQNSFDELDTPRSRRVLLQGWEQFDEPVDRIVSIGAFEHFGHDRYDDFFALANKILPDDGVMLLHTITGLTRDQITEHGLPISISVIRFIKFIVTEIFPGGRLPSIDMVAEHAAKAGFTLTRRQSLQPHYARTLDLWAEELEAHKDEAIAIQSEEVYQRYMKYLTGCATFFRTGYIDVNQFTLQK</sequence>
<evidence type="ECO:0000256" key="1">
    <source>
        <dbReference type="ARBA" id="ARBA00010815"/>
    </source>
</evidence>
<keyword evidence="2 8" id="KW-0489">Methyltransferase</keyword>
<dbReference type="InterPro" id="IPR050723">
    <property type="entry name" value="CFA/CMAS"/>
</dbReference>
<dbReference type="InterPro" id="IPR003333">
    <property type="entry name" value="CMAS"/>
</dbReference>
<evidence type="ECO:0000256" key="2">
    <source>
        <dbReference type="ARBA" id="ARBA00022603"/>
    </source>
</evidence>
<evidence type="ECO:0000313" key="8">
    <source>
        <dbReference type="EMBL" id="VDM89132.1"/>
    </source>
</evidence>
<protein>
    <submittedName>
        <fullName evidence="8">Cyclopropane mycolic acid synthase MmaA2</fullName>
        <ecNumber evidence="8">2.1.1.79</ecNumber>
    </submittedName>
</protein>
<keyword evidence="3 8" id="KW-0808">Transferase</keyword>
<feature type="binding site" evidence="7">
    <location>
        <begin position="49"/>
        <end position="50"/>
    </location>
    <ligand>
        <name>S-adenosyl-L-methionine</name>
        <dbReference type="ChEBI" id="CHEBI:59789"/>
    </ligand>
</feature>
<dbReference type="Proteomes" id="UP000269998">
    <property type="component" value="Chromosome"/>
</dbReference>
<keyword evidence="9" id="KW-1185">Reference proteome</keyword>
<reference evidence="9" key="1">
    <citation type="submission" date="2018-02" db="EMBL/GenBank/DDBJ databases">
        <authorList>
            <person name="Seth-Smith MB H."/>
            <person name="Seth-Smith H."/>
        </authorList>
    </citation>
    <scope>NUCLEOTIDE SEQUENCE [LARGE SCALE GENOMIC DNA]</scope>
</reference>
<gene>
    <name evidence="8" type="primary">mmaA2_2</name>
    <name evidence="8" type="ORF">MB901379_02699</name>
</gene>
<keyword evidence="4" id="KW-0949">S-adenosyl-L-methionine</keyword>
<dbReference type="InterPro" id="IPR029063">
    <property type="entry name" value="SAM-dependent_MTases_sf"/>
</dbReference>
<dbReference type="SUPFAM" id="SSF53335">
    <property type="entry name" value="S-adenosyl-L-methionine-dependent methyltransferases"/>
    <property type="match status" value="1"/>
</dbReference>
<dbReference type="InterPro" id="IPR047672">
    <property type="entry name" value="CMAS_actinobact"/>
</dbReference>
<dbReference type="KEGG" id="mbai:MB901379_02699"/>
<dbReference type="FunFam" id="3.40.50.150:FF:000115">
    <property type="entry name" value="Cyclopropane mycolic acid synthase 1"/>
    <property type="match status" value="1"/>
</dbReference>
<dbReference type="PANTHER" id="PTHR43667">
    <property type="entry name" value="CYCLOPROPANE-FATTY-ACYL-PHOSPHOLIPID SYNTHASE"/>
    <property type="match status" value="1"/>
</dbReference>
<dbReference type="GO" id="GO:0008825">
    <property type="term" value="F:cyclopropane-fatty-acyl-phospholipid synthase activity"/>
    <property type="evidence" value="ECO:0007669"/>
    <property type="project" value="UniProtKB-EC"/>
</dbReference>
<evidence type="ECO:0000256" key="7">
    <source>
        <dbReference type="PIRSR" id="PIRSR003085-2"/>
    </source>
</evidence>
<dbReference type="EMBL" id="LR130759">
    <property type="protein sequence ID" value="VDM89132.1"/>
    <property type="molecule type" value="Genomic_DNA"/>
</dbReference>
<dbReference type="Pfam" id="PF02353">
    <property type="entry name" value="CMAS"/>
    <property type="match status" value="1"/>
</dbReference>
<dbReference type="GO" id="GO:0032259">
    <property type="term" value="P:methylation"/>
    <property type="evidence" value="ECO:0007669"/>
    <property type="project" value="UniProtKB-KW"/>
</dbReference>
<keyword evidence="5" id="KW-0443">Lipid metabolism</keyword>
<dbReference type="PIRSF" id="PIRSF003085">
    <property type="entry name" value="CMAS"/>
    <property type="match status" value="1"/>
</dbReference>
<comment type="similarity">
    <text evidence="1">Belongs to the CFA/CMAS family.</text>
</comment>
<dbReference type="GO" id="GO:0008610">
    <property type="term" value="P:lipid biosynthetic process"/>
    <property type="evidence" value="ECO:0007669"/>
    <property type="project" value="InterPro"/>
</dbReference>
<evidence type="ECO:0000256" key="4">
    <source>
        <dbReference type="ARBA" id="ARBA00022691"/>
    </source>
</evidence>
<dbReference type="PANTHER" id="PTHR43667:SF1">
    <property type="entry name" value="CYCLOPROPANE-FATTY-ACYL-PHOSPHOLIPID SYNTHASE"/>
    <property type="match status" value="1"/>
</dbReference>
<feature type="active site" evidence="6">
    <location>
        <position position="285"/>
    </location>
</feature>
<dbReference type="NCBIfam" id="NF040660">
    <property type="entry name" value="mycolic_MTase"/>
    <property type="match status" value="1"/>
</dbReference>
<feature type="binding site" evidence="7">
    <location>
        <begin position="84"/>
        <end position="92"/>
    </location>
    <ligand>
        <name>S-adenosyl-L-methionine</name>
        <dbReference type="ChEBI" id="CHEBI:59789"/>
    </ligand>
</feature>
<evidence type="ECO:0000313" key="9">
    <source>
        <dbReference type="Proteomes" id="UP000269998"/>
    </source>
</evidence>
<dbReference type="CDD" id="cd02440">
    <property type="entry name" value="AdoMet_MTases"/>
    <property type="match status" value="1"/>
</dbReference>
<evidence type="ECO:0000256" key="3">
    <source>
        <dbReference type="ARBA" id="ARBA00022679"/>
    </source>
</evidence>
<feature type="binding site" evidence="7">
    <location>
        <begin position="110"/>
        <end position="115"/>
    </location>
    <ligand>
        <name>S-adenosyl-L-methionine</name>
        <dbReference type="ChEBI" id="CHEBI:59789"/>
    </ligand>
</feature>
<dbReference type="Gene3D" id="3.40.50.150">
    <property type="entry name" value="Vaccinia Virus protein VP39"/>
    <property type="match status" value="1"/>
</dbReference>
<dbReference type="EC" id="2.1.1.79" evidence="8"/>
<evidence type="ECO:0000256" key="5">
    <source>
        <dbReference type="ARBA" id="ARBA00023098"/>
    </source>
</evidence>
<accession>A0A3S4DTZ1</accession>